<dbReference type="Proteomes" id="UP001063166">
    <property type="component" value="Unassembled WGS sequence"/>
</dbReference>
<gene>
    <name evidence="1" type="ORF">LshimejAT787_0101540</name>
</gene>
<evidence type="ECO:0000313" key="1">
    <source>
        <dbReference type="EMBL" id="GLB33270.1"/>
    </source>
</evidence>
<accession>A0A9P3PCC3</accession>
<dbReference type="AlphaFoldDB" id="A0A9P3PCC3"/>
<comment type="caution">
    <text evidence="1">The sequence shown here is derived from an EMBL/GenBank/DDBJ whole genome shotgun (WGS) entry which is preliminary data.</text>
</comment>
<dbReference type="EMBL" id="BRPK01000001">
    <property type="protein sequence ID" value="GLB33270.1"/>
    <property type="molecule type" value="Genomic_DNA"/>
</dbReference>
<evidence type="ECO:0000313" key="2">
    <source>
        <dbReference type="Proteomes" id="UP001063166"/>
    </source>
</evidence>
<sequence length="89" mass="9818">MLSKPSRMHVALPATTFAPSVEWTSDYDCAFTLEHVAGPLNFNVRSCICKRASSNTWIRPLPRKGRRSMIRPKSPTALVMIIITSSAAA</sequence>
<keyword evidence="2" id="KW-1185">Reference proteome</keyword>
<organism evidence="1 2">
    <name type="scientific">Lyophyllum shimeji</name>
    <name type="common">Hon-shimeji</name>
    <name type="synonym">Tricholoma shimeji</name>
    <dbReference type="NCBI Taxonomy" id="47721"/>
    <lineage>
        <taxon>Eukaryota</taxon>
        <taxon>Fungi</taxon>
        <taxon>Dikarya</taxon>
        <taxon>Basidiomycota</taxon>
        <taxon>Agaricomycotina</taxon>
        <taxon>Agaricomycetes</taxon>
        <taxon>Agaricomycetidae</taxon>
        <taxon>Agaricales</taxon>
        <taxon>Tricholomatineae</taxon>
        <taxon>Lyophyllaceae</taxon>
        <taxon>Lyophyllum</taxon>
    </lineage>
</organism>
<proteinExistence type="predicted"/>
<protein>
    <submittedName>
        <fullName evidence="1">Uncharacterized protein</fullName>
    </submittedName>
</protein>
<name>A0A9P3PCC3_LYOSH</name>
<reference evidence="1" key="1">
    <citation type="submission" date="2022-07" db="EMBL/GenBank/DDBJ databases">
        <title>The genome of Lyophyllum shimeji provides insight into the initial evolution of ectomycorrhizal fungal genome.</title>
        <authorList>
            <person name="Kobayashi Y."/>
            <person name="Shibata T."/>
            <person name="Hirakawa H."/>
            <person name="Shigenobu S."/>
            <person name="Nishiyama T."/>
            <person name="Yamada A."/>
            <person name="Hasebe M."/>
            <person name="Kawaguchi M."/>
        </authorList>
    </citation>
    <scope>NUCLEOTIDE SEQUENCE</scope>
    <source>
        <strain evidence="1">AT787</strain>
    </source>
</reference>